<feature type="region of interest" description="Disordered" evidence="1">
    <location>
        <begin position="45"/>
        <end position="71"/>
    </location>
</feature>
<dbReference type="AlphaFoldDB" id="A0A6J5U097"/>
<evidence type="ECO:0000256" key="1">
    <source>
        <dbReference type="SAM" id="MobiDB-lite"/>
    </source>
</evidence>
<dbReference type="Proteomes" id="UP000507222">
    <property type="component" value="Unassembled WGS sequence"/>
</dbReference>
<evidence type="ECO:0000313" key="3">
    <source>
        <dbReference type="Proteomes" id="UP000507222"/>
    </source>
</evidence>
<protein>
    <submittedName>
        <fullName evidence="2">Uncharacterized protein</fullName>
    </submittedName>
</protein>
<reference evidence="2 3" key="1">
    <citation type="submission" date="2020-05" db="EMBL/GenBank/DDBJ databases">
        <authorList>
            <person name="Campoy J."/>
            <person name="Schneeberger K."/>
            <person name="Spophaly S."/>
        </authorList>
    </citation>
    <scope>NUCLEOTIDE SEQUENCE [LARGE SCALE GENOMIC DNA]</scope>
    <source>
        <strain evidence="2">PruArmRojPasFocal</strain>
    </source>
</reference>
<evidence type="ECO:0000313" key="2">
    <source>
        <dbReference type="EMBL" id="CAB4268954.1"/>
    </source>
</evidence>
<organism evidence="2 3">
    <name type="scientific">Prunus armeniaca</name>
    <name type="common">Apricot</name>
    <name type="synonym">Armeniaca vulgaris</name>
    <dbReference type="NCBI Taxonomy" id="36596"/>
    <lineage>
        <taxon>Eukaryota</taxon>
        <taxon>Viridiplantae</taxon>
        <taxon>Streptophyta</taxon>
        <taxon>Embryophyta</taxon>
        <taxon>Tracheophyta</taxon>
        <taxon>Spermatophyta</taxon>
        <taxon>Magnoliopsida</taxon>
        <taxon>eudicotyledons</taxon>
        <taxon>Gunneridae</taxon>
        <taxon>Pentapetalae</taxon>
        <taxon>rosids</taxon>
        <taxon>fabids</taxon>
        <taxon>Rosales</taxon>
        <taxon>Rosaceae</taxon>
        <taxon>Amygdaloideae</taxon>
        <taxon>Amygdaleae</taxon>
        <taxon>Prunus</taxon>
    </lineage>
</organism>
<proteinExistence type="predicted"/>
<gene>
    <name evidence="2" type="ORF">CURHAP_LOCUS13739</name>
</gene>
<name>A0A6J5U097_PRUAR</name>
<sequence length="71" mass="8152">MIPISTKHKLKIVPLEPKLILVSTRMNDTLNFLLLRACSSANISNYHPKRHGRHVPPQSDLDSVRSKFRFS</sequence>
<dbReference type="EMBL" id="CAEKDK010000002">
    <property type="protein sequence ID" value="CAB4268954.1"/>
    <property type="molecule type" value="Genomic_DNA"/>
</dbReference>
<accession>A0A6J5U097</accession>